<evidence type="ECO:0000313" key="2">
    <source>
        <dbReference type="EMBL" id="GFN79213.1"/>
    </source>
</evidence>
<dbReference type="AlphaFoldDB" id="A0AAV3Y8F7"/>
<name>A0AAV3Y8F7_9GAST</name>
<accession>A0AAV3Y8F7</accession>
<dbReference type="EMBL" id="BLXT01000641">
    <property type="protein sequence ID" value="GFN79213.1"/>
    <property type="molecule type" value="Genomic_DNA"/>
</dbReference>
<feature type="region of interest" description="Disordered" evidence="1">
    <location>
        <begin position="124"/>
        <end position="174"/>
    </location>
</feature>
<reference evidence="2 3" key="1">
    <citation type="journal article" date="2021" name="Elife">
        <title>Chloroplast acquisition without the gene transfer in kleptoplastic sea slugs, Plakobranchus ocellatus.</title>
        <authorList>
            <person name="Maeda T."/>
            <person name="Takahashi S."/>
            <person name="Yoshida T."/>
            <person name="Shimamura S."/>
            <person name="Takaki Y."/>
            <person name="Nagai Y."/>
            <person name="Toyoda A."/>
            <person name="Suzuki Y."/>
            <person name="Arimoto A."/>
            <person name="Ishii H."/>
            <person name="Satoh N."/>
            <person name="Nishiyama T."/>
            <person name="Hasebe M."/>
            <person name="Maruyama T."/>
            <person name="Minagawa J."/>
            <person name="Obokata J."/>
            <person name="Shigenobu S."/>
        </authorList>
    </citation>
    <scope>NUCLEOTIDE SEQUENCE [LARGE SCALE GENOMIC DNA]</scope>
</reference>
<dbReference type="Proteomes" id="UP000735302">
    <property type="component" value="Unassembled WGS sequence"/>
</dbReference>
<organism evidence="2 3">
    <name type="scientific">Plakobranchus ocellatus</name>
    <dbReference type="NCBI Taxonomy" id="259542"/>
    <lineage>
        <taxon>Eukaryota</taxon>
        <taxon>Metazoa</taxon>
        <taxon>Spiralia</taxon>
        <taxon>Lophotrochozoa</taxon>
        <taxon>Mollusca</taxon>
        <taxon>Gastropoda</taxon>
        <taxon>Heterobranchia</taxon>
        <taxon>Euthyneura</taxon>
        <taxon>Panpulmonata</taxon>
        <taxon>Sacoglossa</taxon>
        <taxon>Placobranchoidea</taxon>
        <taxon>Plakobranchidae</taxon>
        <taxon>Plakobranchus</taxon>
    </lineage>
</organism>
<proteinExistence type="predicted"/>
<protein>
    <submittedName>
        <fullName evidence="2">Uncharacterized protein</fullName>
    </submittedName>
</protein>
<evidence type="ECO:0000256" key="1">
    <source>
        <dbReference type="SAM" id="MobiDB-lite"/>
    </source>
</evidence>
<feature type="compositionally biased region" description="Acidic residues" evidence="1">
    <location>
        <begin position="141"/>
        <end position="152"/>
    </location>
</feature>
<gene>
    <name evidence="2" type="ORF">PoB_000571900</name>
</gene>
<feature type="compositionally biased region" description="Polar residues" evidence="1">
    <location>
        <begin position="159"/>
        <end position="174"/>
    </location>
</feature>
<feature type="compositionally biased region" description="Basic and acidic residues" evidence="1">
    <location>
        <begin position="124"/>
        <end position="140"/>
    </location>
</feature>
<evidence type="ECO:0000313" key="3">
    <source>
        <dbReference type="Proteomes" id="UP000735302"/>
    </source>
</evidence>
<comment type="caution">
    <text evidence="2">The sequence shown here is derived from an EMBL/GenBank/DDBJ whole genome shotgun (WGS) entry which is preliminary data.</text>
</comment>
<sequence length="210" mass="23649">MPVVRHNGVLDRTMCGEGRLRRQSMIVRGSKSFTSEGDQFCLKETVVANCTNNGEELDSGECVDTNHCIGILFRDYHNVDALFKHTLFWILDNVEEDSSADMMRKKTDESMRCDETHKEDMVKMYNDDEGHDTDSDVGNDKDDDDDDDDDNDNDKGHNTSHNGSQSAGVSATSVPEWTAETGAVTHTFQEESECWCQRHQCANGLWKVGQ</sequence>
<feature type="region of interest" description="Disordered" evidence="1">
    <location>
        <begin position="99"/>
        <end position="118"/>
    </location>
</feature>
<keyword evidence="3" id="KW-1185">Reference proteome</keyword>
<feature type="compositionally biased region" description="Basic and acidic residues" evidence="1">
    <location>
        <begin position="102"/>
        <end position="118"/>
    </location>
</feature>